<sequence length="862" mass="95800">MVLTAYYIGATGRAQRYPLVLKTSLLCRNLKTNSLRFPSVKANFRQPKKDFPPKHRPGIARYTLGVFVAVTRSMSRATLQMFGNPSRVLSRTRSAVNGLVNGADFNDDLRIPSSGDDPSTSGSFTGQRATQNTEIDNMLAEPMAKRSSRNGKEHDSSVEHFEKLADQGNAKAALGLLYTTIHGSASWQDMDFRETTLTHHNLTLRACKRHRPPYHIEAHRVLLQMRECGPSPNLQTYHEVIAALARAHEWRIAERTFAELKRDFPNHNPTIELHTSLISAYGKGGQWERAKSTFDALAKENVTMDTGIYNALLSAAVGAARYHEASIVFEQMPKKGIIRNVTTYNAILTSLGRQRRVLDMELVHKNMRKSYVEPNETTFSLLITAHGNAGDCYRAFEHLEEACKARWLKKSAVIFNSALGACVKSGESKLARGVLSMMHAEGVIPTLVTYNTMLMSASARHDWNQVVNIYLELLQHGLTPDAITFDCICGIDKLQSATDAPGRALSSTTGSVPNAKTPFICHNDYKSPETQNVDDKKSQLLVGNSIVTELETLPELLRSTLNELDMLATDSASPEKLTSSTCHVYDALLRALHLSGQAAEVETVFKAMVSKRVCRTVHTYNSLIASYEVRRQWKQAAQAMISMQEEGIAPDALTFDALICVCEEMGQWDRATAWLEHAQEQGHLRCEDELGVLDLHRIRSAGTAQTVLRWWLRRMRSRALAPLDVRAAGQGTRIILESATRGATMSRKSKNVRTCSASLSEADIPLQIRDLPDQIQVVTGWGKHSTVFGYSPVKERVLALLGGLNSPFIVPEYNIGCVVAERGEVRAWLVRDELLSLVRFLGGNRAALRRNFNPMGVDTQTS</sequence>
<dbReference type="EMBL" id="HBEV01014573">
    <property type="protein sequence ID" value="CAD8593942.1"/>
    <property type="molecule type" value="Transcribed_RNA"/>
</dbReference>
<dbReference type="NCBIfam" id="TIGR00756">
    <property type="entry name" value="PPR"/>
    <property type="match status" value="4"/>
</dbReference>
<feature type="repeat" description="PPR" evidence="3">
    <location>
        <begin position="305"/>
        <end position="339"/>
    </location>
</feature>
<name>A0A7S0PVT8_MICPS</name>
<feature type="region of interest" description="Disordered" evidence="4">
    <location>
        <begin position="107"/>
        <end position="134"/>
    </location>
</feature>
<dbReference type="PANTHER" id="PTHR47447:SF23">
    <property type="entry name" value="PENTACOTRIPEPTIDE-REPEAT REGION OF PRORP DOMAIN-CONTAINING PROTEIN"/>
    <property type="match status" value="1"/>
</dbReference>
<accession>A0A7S0PVT8</accession>
<dbReference type="AlphaFoldDB" id="A0A7S0PVT8"/>
<feature type="repeat" description="PPR" evidence="3">
    <location>
        <begin position="411"/>
        <end position="445"/>
    </location>
</feature>
<reference evidence="5" key="1">
    <citation type="submission" date="2021-01" db="EMBL/GenBank/DDBJ databases">
        <authorList>
            <person name="Corre E."/>
            <person name="Pelletier E."/>
            <person name="Niang G."/>
            <person name="Scheremetjew M."/>
            <person name="Finn R."/>
            <person name="Kale V."/>
            <person name="Holt S."/>
            <person name="Cochrane G."/>
            <person name="Meng A."/>
            <person name="Brown T."/>
            <person name="Cohen L."/>
        </authorList>
    </citation>
    <scope>NUCLEOTIDE SEQUENCE</scope>
    <source>
        <strain evidence="5">CCMP494</strain>
    </source>
</reference>
<feature type="compositionally biased region" description="Low complexity" evidence="4">
    <location>
        <begin position="112"/>
        <end position="125"/>
    </location>
</feature>
<evidence type="ECO:0000256" key="3">
    <source>
        <dbReference type="PROSITE-ProRule" id="PRU00708"/>
    </source>
</evidence>
<evidence type="ECO:0000313" key="5">
    <source>
        <dbReference type="EMBL" id="CAD8593942.1"/>
    </source>
</evidence>
<evidence type="ECO:0000256" key="2">
    <source>
        <dbReference type="ARBA" id="ARBA00022737"/>
    </source>
</evidence>
<dbReference type="Pfam" id="PF13812">
    <property type="entry name" value="PPR_3"/>
    <property type="match status" value="2"/>
</dbReference>
<feature type="repeat" description="PPR" evidence="3">
    <location>
        <begin position="446"/>
        <end position="480"/>
    </location>
</feature>
<gene>
    <name evidence="5" type="ORF">MSP1404_LOCUS11346</name>
</gene>
<organism evidence="5">
    <name type="scientific">Micromonas pusilla</name>
    <name type="common">Picoplanktonic green alga</name>
    <name type="synonym">Chromulina pusilla</name>
    <dbReference type="NCBI Taxonomy" id="38833"/>
    <lineage>
        <taxon>Eukaryota</taxon>
        <taxon>Viridiplantae</taxon>
        <taxon>Chlorophyta</taxon>
        <taxon>Mamiellophyceae</taxon>
        <taxon>Mamiellales</taxon>
        <taxon>Mamiellaceae</taxon>
        <taxon>Micromonas</taxon>
    </lineage>
</organism>
<dbReference type="PROSITE" id="PS51375">
    <property type="entry name" value="PPR"/>
    <property type="match status" value="6"/>
</dbReference>
<dbReference type="InterPro" id="IPR011990">
    <property type="entry name" value="TPR-like_helical_dom_sf"/>
</dbReference>
<dbReference type="Pfam" id="PF13041">
    <property type="entry name" value="PPR_2"/>
    <property type="match status" value="1"/>
</dbReference>
<dbReference type="PANTHER" id="PTHR47447">
    <property type="entry name" value="OS03G0856100 PROTEIN"/>
    <property type="match status" value="1"/>
</dbReference>
<feature type="repeat" description="PPR" evidence="3">
    <location>
        <begin position="340"/>
        <end position="374"/>
    </location>
</feature>
<evidence type="ECO:0008006" key="6">
    <source>
        <dbReference type="Google" id="ProtNLM"/>
    </source>
</evidence>
<proteinExistence type="inferred from homology"/>
<protein>
    <recommendedName>
        <fullName evidence="6">Pentatricopeptide repeat-containing protein</fullName>
    </recommendedName>
</protein>
<comment type="similarity">
    <text evidence="1">Belongs to the PPR family. P subfamily.</text>
</comment>
<evidence type="ECO:0000256" key="4">
    <source>
        <dbReference type="SAM" id="MobiDB-lite"/>
    </source>
</evidence>
<dbReference type="Gene3D" id="1.25.40.10">
    <property type="entry name" value="Tetratricopeptide repeat domain"/>
    <property type="match status" value="4"/>
</dbReference>
<feature type="repeat" description="PPR" evidence="3">
    <location>
        <begin position="616"/>
        <end position="650"/>
    </location>
</feature>
<keyword evidence="2" id="KW-0677">Repeat</keyword>
<evidence type="ECO:0000256" key="1">
    <source>
        <dbReference type="ARBA" id="ARBA00007626"/>
    </source>
</evidence>
<feature type="repeat" description="PPR" evidence="3">
    <location>
        <begin position="270"/>
        <end position="304"/>
    </location>
</feature>
<dbReference type="InterPro" id="IPR002885">
    <property type="entry name" value="PPR_rpt"/>
</dbReference>